<dbReference type="FunFam" id="3.40.50.300:FF:002468">
    <property type="entry name" value="Suppressor of ascus dominance 3"/>
    <property type="match status" value="1"/>
</dbReference>
<dbReference type="InterPro" id="IPR045055">
    <property type="entry name" value="DNA2/NAM7-like"/>
</dbReference>
<reference evidence="6 7" key="1">
    <citation type="submission" date="2019-04" db="EMBL/GenBank/DDBJ databases">
        <title>Friends and foes A comparative genomics study of 23 Aspergillus species from section Flavi.</title>
        <authorList>
            <consortium name="DOE Joint Genome Institute"/>
            <person name="Kjaerbolling I."/>
            <person name="Vesth T."/>
            <person name="Frisvad J.C."/>
            <person name="Nybo J.L."/>
            <person name="Theobald S."/>
            <person name="Kildgaard S."/>
            <person name="Isbrandt T."/>
            <person name="Kuo A."/>
            <person name="Sato A."/>
            <person name="Lyhne E.K."/>
            <person name="Kogle M.E."/>
            <person name="Wiebenga A."/>
            <person name="Kun R.S."/>
            <person name="Lubbers R.J."/>
            <person name="Makela M.R."/>
            <person name="Barry K."/>
            <person name="Chovatia M."/>
            <person name="Clum A."/>
            <person name="Daum C."/>
            <person name="Haridas S."/>
            <person name="He G."/>
            <person name="LaButti K."/>
            <person name="Lipzen A."/>
            <person name="Mondo S."/>
            <person name="Riley R."/>
            <person name="Salamov A."/>
            <person name="Simmons B.A."/>
            <person name="Magnuson J.K."/>
            <person name="Henrissat B."/>
            <person name="Mortensen U.H."/>
            <person name="Larsen T.O."/>
            <person name="Devries R.P."/>
            <person name="Grigoriev I.V."/>
            <person name="Machida M."/>
            <person name="Baker S.E."/>
            <person name="Andersen M.R."/>
        </authorList>
    </citation>
    <scope>NUCLEOTIDE SEQUENCE [LARGE SCALE GENOMIC DNA]</scope>
    <source>
        <strain evidence="6 7">CBS 151.66</strain>
    </source>
</reference>
<gene>
    <name evidence="6" type="ORF">BDV29DRAFT_158800</name>
</gene>
<dbReference type="AlphaFoldDB" id="A0A5N5WUA8"/>
<evidence type="ECO:0000256" key="1">
    <source>
        <dbReference type="ARBA" id="ARBA00022806"/>
    </source>
</evidence>
<dbReference type="InterPro" id="IPR047187">
    <property type="entry name" value="SF1_C_Upf1"/>
</dbReference>
<accession>A0A5N5WUA8</accession>
<dbReference type="Pfam" id="PF25396">
    <property type="entry name" value="ZNFX1"/>
    <property type="match status" value="1"/>
</dbReference>
<evidence type="ECO:0000256" key="2">
    <source>
        <dbReference type="SAM" id="Coils"/>
    </source>
</evidence>
<organism evidence="6 7">
    <name type="scientific">Aspergillus leporis</name>
    <dbReference type="NCBI Taxonomy" id="41062"/>
    <lineage>
        <taxon>Eukaryota</taxon>
        <taxon>Fungi</taxon>
        <taxon>Dikarya</taxon>
        <taxon>Ascomycota</taxon>
        <taxon>Pezizomycotina</taxon>
        <taxon>Eurotiomycetes</taxon>
        <taxon>Eurotiomycetidae</taxon>
        <taxon>Eurotiales</taxon>
        <taxon>Aspergillaceae</taxon>
        <taxon>Aspergillus</taxon>
        <taxon>Aspergillus subgen. Circumdati</taxon>
    </lineage>
</organism>
<dbReference type="InterPro" id="IPR041679">
    <property type="entry name" value="DNA2/NAM7-like_C"/>
</dbReference>
<evidence type="ECO:0000313" key="7">
    <source>
        <dbReference type="Proteomes" id="UP000326565"/>
    </source>
</evidence>
<protein>
    <submittedName>
        <fullName evidence="6">P-loop containing nucleoside triphosphate hydrolase protein</fullName>
    </submittedName>
</protein>
<keyword evidence="1" id="KW-0347">Helicase</keyword>
<dbReference type="Gene3D" id="3.40.50.300">
    <property type="entry name" value="P-loop containing nucleotide triphosphate hydrolases"/>
    <property type="match status" value="3"/>
</dbReference>
<evidence type="ECO:0000259" key="3">
    <source>
        <dbReference type="Pfam" id="PF13086"/>
    </source>
</evidence>
<keyword evidence="6" id="KW-0378">Hydrolase</keyword>
<dbReference type="Pfam" id="PF13087">
    <property type="entry name" value="AAA_12"/>
    <property type="match status" value="1"/>
</dbReference>
<keyword evidence="1" id="KW-0547">Nucleotide-binding</keyword>
<evidence type="ECO:0000259" key="5">
    <source>
        <dbReference type="Pfam" id="PF25396"/>
    </source>
</evidence>
<dbReference type="Proteomes" id="UP000326565">
    <property type="component" value="Unassembled WGS sequence"/>
</dbReference>
<dbReference type="EMBL" id="ML732254">
    <property type="protein sequence ID" value="KAB8072128.1"/>
    <property type="molecule type" value="Genomic_DNA"/>
</dbReference>
<dbReference type="InterPro" id="IPR041677">
    <property type="entry name" value="DNA2/NAM7_AAA_11"/>
</dbReference>
<keyword evidence="2" id="KW-0175">Coiled coil</keyword>
<dbReference type="GO" id="GO:0004386">
    <property type="term" value="F:helicase activity"/>
    <property type="evidence" value="ECO:0007669"/>
    <property type="project" value="InterPro"/>
</dbReference>
<feature type="coiled-coil region" evidence="2">
    <location>
        <begin position="354"/>
        <end position="381"/>
    </location>
</feature>
<name>A0A5N5WUA8_9EURO</name>
<evidence type="ECO:0000313" key="6">
    <source>
        <dbReference type="EMBL" id="KAB8072128.1"/>
    </source>
</evidence>
<dbReference type="GO" id="GO:0016787">
    <property type="term" value="F:hydrolase activity"/>
    <property type="evidence" value="ECO:0007669"/>
    <property type="project" value="UniProtKB-KW"/>
</dbReference>
<keyword evidence="1" id="KW-0067">ATP-binding</keyword>
<feature type="domain" description="DNA2/NAM7 helicase helicase" evidence="3">
    <location>
        <begin position="576"/>
        <end position="675"/>
    </location>
</feature>
<feature type="domain" description="ZNFX1" evidence="5">
    <location>
        <begin position="118"/>
        <end position="226"/>
    </location>
</feature>
<dbReference type="PANTHER" id="PTHR10887:SF341">
    <property type="entry name" value="NFX1-TYPE ZINC FINGER-CONTAINING PROTEIN 1"/>
    <property type="match status" value="1"/>
</dbReference>
<dbReference type="Pfam" id="PF13086">
    <property type="entry name" value="AAA_11"/>
    <property type="match status" value="2"/>
</dbReference>
<feature type="domain" description="DNA2/NAM7 helicase helicase" evidence="3">
    <location>
        <begin position="302"/>
        <end position="382"/>
    </location>
</feature>
<dbReference type="FunFam" id="3.40.50.300:FF:001366">
    <property type="entry name" value="ATP binding protein, putative"/>
    <property type="match status" value="1"/>
</dbReference>
<dbReference type="GO" id="GO:0031048">
    <property type="term" value="P:regulatory ncRNA-mediated heterochromatin formation"/>
    <property type="evidence" value="ECO:0007669"/>
    <property type="project" value="TreeGrafter"/>
</dbReference>
<dbReference type="InterPro" id="IPR027417">
    <property type="entry name" value="P-loop_NTPase"/>
</dbReference>
<dbReference type="InterPro" id="IPR057373">
    <property type="entry name" value="ZNFX1"/>
</dbReference>
<evidence type="ECO:0000259" key="4">
    <source>
        <dbReference type="Pfam" id="PF13087"/>
    </source>
</evidence>
<feature type="domain" description="DNA2/NAM7 helicase-like C-terminal" evidence="4">
    <location>
        <begin position="690"/>
        <end position="875"/>
    </location>
</feature>
<keyword evidence="7" id="KW-1185">Reference proteome</keyword>
<proteinExistence type="predicted"/>
<dbReference type="GO" id="GO:0031380">
    <property type="term" value="C:nuclear RNA-directed RNA polymerase complex"/>
    <property type="evidence" value="ECO:0007669"/>
    <property type="project" value="TreeGrafter"/>
</dbReference>
<sequence length="921" mass="104042">MKLPDDSLPFSEGLHKKFTRLGLGPIVPVNKNVKAYFDEPDLDNPDAWHFKPEIPSPDEVLGTGSDADVVELLPNQIHGPWKSKSEYLKAHYDLLREDAVTPLRDAVAYVRENPQMRDSNSVSIYEKVHIIGITFAQQGLAFRIRFSTVRSGKNIVWEYSKRLVTGTIVALSLAVDSFKTKCVVAVVAARPLYGVKQQPPEIDMYFARAEDAEFDPHQEWVMVEAKTGYYESTRHTMTALQKMNLEKFPLAEHICLLHPNTEAPEYVKADPTVDIQSSVASSEKVGKIHLLEGWPQSPTGDLDSTQWEALEQMLTKSLAVVQGPPGTGKTFVSVVALRILLANMKPVDPPLIIASQTNHALDQLLKQISQFEDNYIRLGSRSNDLEIKKRTLFSVRRDEPSITIQGGVLGPAHMKYKGFHQTIGELLRGFNHENADAPLPCDLFAKHGLLTRVQCDYLAKGAKGWVRPSEEEEADPLLAWLGEQVTEFKVHYATENFGFQEDEVNLEYEQLKELEAEQGIEDDDYETLKGPFIFLQEGFCGQNASTSEEASRKYLKQSDMWKIPVKARGGVYDILRNLLKEKIREKLRKLVALYMENCKDLRTGKWERDNHILQDAKVIGMTTTGLSKYRGLVSSIKPRIVLIEEAAEAIEAPIAAACLDSLQHMILVGDHQQLRGSCSVQDLQGEPFFLDISMFERLVHNGINYVTLKRQRRMAPEIRQLLEPIYGDLLDHESVHQRPKIPGMGNIRSYFFSHNWPESNDSLASKYNEKEADMILGFFIHLVLNGVEVKNITVLTFYNGQRKKLLKLFKEHPYLQGHYVKVVTVDSFQGEENEVVILSLVRSGKPNIGFLAIENRVCVALSRARSGFYIFGNSKSLADADPLWRKVITIMGNKNPAKRLGYTLPLICVKHKTVTFKKGSN</sequence>
<dbReference type="CDD" id="cd18808">
    <property type="entry name" value="SF1_C_Upf1"/>
    <property type="match status" value="1"/>
</dbReference>
<dbReference type="OrthoDB" id="409395at2759"/>
<dbReference type="PANTHER" id="PTHR10887">
    <property type="entry name" value="DNA2/NAM7 HELICASE FAMILY"/>
    <property type="match status" value="1"/>
</dbReference>
<dbReference type="SUPFAM" id="SSF52540">
    <property type="entry name" value="P-loop containing nucleoside triphosphate hydrolases"/>
    <property type="match status" value="1"/>
</dbReference>